<gene>
    <name evidence="8" type="ORF">JRQ81_014663</name>
</gene>
<dbReference type="GO" id="GO:0033235">
    <property type="term" value="P:positive regulation of protein sumoylation"/>
    <property type="evidence" value="ECO:0007669"/>
    <property type="project" value="InterPro"/>
</dbReference>
<dbReference type="EMBL" id="JAPFRF010000005">
    <property type="protein sequence ID" value="KAJ7332483.1"/>
    <property type="molecule type" value="Genomic_DNA"/>
</dbReference>
<dbReference type="GO" id="GO:0010468">
    <property type="term" value="P:regulation of gene expression"/>
    <property type="evidence" value="ECO:0007669"/>
    <property type="project" value="UniProtKB-ARBA"/>
</dbReference>
<dbReference type="OrthoDB" id="167315at2759"/>
<keyword evidence="4" id="KW-0963">Cytoplasm</keyword>
<organism evidence="8 9">
    <name type="scientific">Phrynocephalus forsythii</name>
    <dbReference type="NCBI Taxonomy" id="171643"/>
    <lineage>
        <taxon>Eukaryota</taxon>
        <taxon>Metazoa</taxon>
        <taxon>Chordata</taxon>
        <taxon>Craniata</taxon>
        <taxon>Vertebrata</taxon>
        <taxon>Euteleostomi</taxon>
        <taxon>Lepidosauria</taxon>
        <taxon>Squamata</taxon>
        <taxon>Bifurcata</taxon>
        <taxon>Unidentata</taxon>
        <taxon>Episquamata</taxon>
        <taxon>Toxicofera</taxon>
        <taxon>Iguania</taxon>
        <taxon>Acrodonta</taxon>
        <taxon>Agamidae</taxon>
        <taxon>Agaminae</taxon>
        <taxon>Phrynocephalus</taxon>
    </lineage>
</organism>
<dbReference type="GO" id="GO:0033554">
    <property type="term" value="P:cellular response to stress"/>
    <property type="evidence" value="ECO:0007669"/>
    <property type="project" value="UniProtKB-ARBA"/>
</dbReference>
<evidence type="ECO:0000256" key="6">
    <source>
        <dbReference type="ARBA" id="ARBA00053748"/>
    </source>
</evidence>
<evidence type="ECO:0000256" key="4">
    <source>
        <dbReference type="ARBA" id="ARBA00022490"/>
    </source>
</evidence>
<keyword evidence="5" id="KW-0539">Nucleus</keyword>
<sequence>MSELALEELSAIAAIYCGPDECEVLEVSETEGISFKIQTCAKGPLGQDVSLKLLFHLPISYPSSSPNISVNSEQLTRTQCMAVRERLLEEAKKHFSQPMVHELILWARQNLRDVVEQAGTSVCSGKSTRSASADEDDGVWTVLLHLDHMRARRKYVKAVEKWCTDLTLTGRLMFMGRVILILLQGDRRSIKEYLHLQKTSKVDVDSSGKKCKEKMISVLFEAKVQPEHKRFRAFEVTEYSSLDELQNNSRQQDSRNCSASLRCLCSSKFDADTSGCSSNCH</sequence>
<evidence type="ECO:0000259" key="7">
    <source>
        <dbReference type="PROSITE" id="PS50908"/>
    </source>
</evidence>
<dbReference type="Gene3D" id="3.10.110.10">
    <property type="entry name" value="Ubiquitin Conjugating Enzyme"/>
    <property type="match status" value="1"/>
</dbReference>
<dbReference type="GO" id="GO:1902073">
    <property type="term" value="P:positive regulation of hypoxia-inducible factor-1alpha signaling pathway"/>
    <property type="evidence" value="ECO:0007669"/>
    <property type="project" value="InterPro"/>
</dbReference>
<dbReference type="InterPro" id="IPR006575">
    <property type="entry name" value="RWD_dom"/>
</dbReference>
<evidence type="ECO:0000313" key="8">
    <source>
        <dbReference type="EMBL" id="KAJ7332483.1"/>
    </source>
</evidence>
<dbReference type="InterPro" id="IPR038840">
    <property type="entry name" value="RWDD3"/>
</dbReference>
<feature type="domain" description="RWD" evidence="7">
    <location>
        <begin position="7"/>
        <end position="114"/>
    </location>
</feature>
<comment type="function">
    <text evidence="6">Enhancer of SUMO conjugation. Increases SUMO conjugation to proteins by promoting the: binding of E1 and E2 enzymes, thioester linkage between SUMO and ube2i/ubc9 and transfer of SUMO to specific target proteins which include hif1a, pias, nfkbia, nr3c1 and top1. Has no effect on ubiquitination.</text>
</comment>
<dbReference type="SMART" id="SM00591">
    <property type="entry name" value="RWD"/>
    <property type="match status" value="1"/>
</dbReference>
<dbReference type="SUPFAM" id="SSF54495">
    <property type="entry name" value="UBC-like"/>
    <property type="match status" value="1"/>
</dbReference>
<dbReference type="Pfam" id="PF05773">
    <property type="entry name" value="RWD"/>
    <property type="match status" value="1"/>
</dbReference>
<evidence type="ECO:0000256" key="2">
    <source>
        <dbReference type="ARBA" id="ARBA00004496"/>
    </source>
</evidence>
<dbReference type="CDD" id="cd23819">
    <property type="entry name" value="RWD_RWDD3"/>
    <property type="match status" value="1"/>
</dbReference>
<dbReference type="FunFam" id="3.10.110.10:FF:000050">
    <property type="entry name" value="eIF-2-alpha kinase GCN2"/>
    <property type="match status" value="1"/>
</dbReference>
<evidence type="ECO:0000256" key="5">
    <source>
        <dbReference type="ARBA" id="ARBA00023242"/>
    </source>
</evidence>
<dbReference type="PANTHER" id="PTHR15628">
    <property type="entry name" value="RWD DOMAIN-CONTAINING PROTEIN 3"/>
    <property type="match status" value="1"/>
</dbReference>
<comment type="subcellular location">
    <subcellularLocation>
        <location evidence="2">Cytoplasm</location>
    </subcellularLocation>
    <subcellularLocation>
        <location evidence="1">Nucleus</location>
    </subcellularLocation>
</comment>
<proteinExistence type="predicted"/>
<evidence type="ECO:0000313" key="9">
    <source>
        <dbReference type="Proteomes" id="UP001142489"/>
    </source>
</evidence>
<dbReference type="AlphaFoldDB" id="A0A9Q0XZR0"/>
<evidence type="ECO:0000256" key="3">
    <source>
        <dbReference type="ARBA" id="ARBA00015444"/>
    </source>
</evidence>
<keyword evidence="9" id="KW-1185">Reference proteome</keyword>
<dbReference type="CDD" id="cd24164">
    <property type="entry name" value="RWDD3_C"/>
    <property type="match status" value="1"/>
</dbReference>
<dbReference type="GO" id="GO:0005737">
    <property type="term" value="C:cytoplasm"/>
    <property type="evidence" value="ECO:0007669"/>
    <property type="project" value="UniProtKB-SubCell"/>
</dbReference>
<dbReference type="Proteomes" id="UP001142489">
    <property type="component" value="Unassembled WGS sequence"/>
</dbReference>
<protein>
    <recommendedName>
        <fullName evidence="3">RWD domain-containing protein 3</fullName>
    </recommendedName>
</protein>
<comment type="caution">
    <text evidence="8">The sequence shown here is derived from an EMBL/GenBank/DDBJ whole genome shotgun (WGS) entry which is preliminary data.</text>
</comment>
<reference evidence="8" key="1">
    <citation type="journal article" date="2023" name="DNA Res.">
        <title>Chromosome-level genome assembly of Phrynocephalus forsythii using third-generation DNA sequencing and Hi-C analysis.</title>
        <authorList>
            <person name="Qi Y."/>
            <person name="Zhao W."/>
            <person name="Zhao Y."/>
            <person name="Niu C."/>
            <person name="Cao S."/>
            <person name="Zhang Y."/>
        </authorList>
    </citation>
    <scope>NUCLEOTIDE SEQUENCE</scope>
    <source>
        <tissue evidence="8">Muscle</tissue>
    </source>
</reference>
<dbReference type="InterPro" id="IPR016135">
    <property type="entry name" value="UBQ-conjugating_enzyme/RWD"/>
</dbReference>
<dbReference type="PANTHER" id="PTHR15628:SF1">
    <property type="entry name" value="RWD DOMAIN-CONTAINING PROTEIN 3"/>
    <property type="match status" value="1"/>
</dbReference>
<dbReference type="GO" id="GO:0005634">
    <property type="term" value="C:nucleus"/>
    <property type="evidence" value="ECO:0007669"/>
    <property type="project" value="UniProtKB-SubCell"/>
</dbReference>
<name>A0A9Q0XZR0_9SAUR</name>
<dbReference type="PROSITE" id="PS50908">
    <property type="entry name" value="RWD"/>
    <property type="match status" value="1"/>
</dbReference>
<evidence type="ECO:0000256" key="1">
    <source>
        <dbReference type="ARBA" id="ARBA00004123"/>
    </source>
</evidence>
<accession>A0A9Q0XZR0</accession>